<feature type="compositionally biased region" description="Low complexity" evidence="4">
    <location>
        <begin position="268"/>
        <end position="280"/>
    </location>
</feature>
<dbReference type="GO" id="GO:0070971">
    <property type="term" value="C:endoplasmic reticulum exit site"/>
    <property type="evidence" value="ECO:0007669"/>
    <property type="project" value="TreeGrafter"/>
</dbReference>
<dbReference type="SUPFAM" id="SSF82754">
    <property type="entry name" value="C-terminal, gelsolin-like domain of Sec23/24"/>
    <property type="match status" value="1"/>
</dbReference>
<dbReference type="GO" id="GO:0090110">
    <property type="term" value="P:COPII-coated vesicle cargo loading"/>
    <property type="evidence" value="ECO:0007669"/>
    <property type="project" value="TreeGrafter"/>
</dbReference>
<sequence>MSQGQQQQRPPYPQQPPQGQPRPPGTPISQQPPQGQYQQQRPQFPPQSHQMGGGQIPHPQAFRPPPPRPQAGPAAASHPMAQQYPQSSTAFSAQPQARPQVPPTSQRPPAPPHGYPQVRPVSPPGQIPSPSTQGMNSGPLPNVNGLASQMGQMQVQDMNTHHKSKPRRVYPTDPSVQGGIPPSGSPGPLPPHSSSGAIRPGPLGMAGHPPMPQPPHQPPQNRPPMTGHSPGMHHPQQSQMFTPATSFAPGTPSYPHPQQGQRGSIGGMPPQMQQQQQQPAPAEPSRPRIDPEQMPSPVAVHANDQKLFDNEPFITSQKTGVPLASTKFRAIDEGNCNPRFMRMSTYNIPFTEELAKTSQIPIAMVVQPLAQIHDDETPIQVVDFGEEGPIRCARCKTYINPYFVFVNSGKSFVCNICRHENDVPSDYFCNLDLSGRRLDWDVRPELRHGSIEFLATKDFISRPPMPASYIFAIDVSWQSVQSKLIESATKAIKSLLFEGPGIPDQVKIGLITYDRHVHFYNLSASLDQAQMLTVPDIDDIFVPLHDGFLVDPFDSKEVIEDILDRIPSLFANNRTAESTIGAVVPAVYEALKGKGGKLFAFQTSRPVFGPGTLDDRSYTKLINTENEKKLYNPNTKYYSQWAEKYVDEGISASFYLFPSAFTDVATIGELCNITGGEMQVYPNFNIDRDSTKFTTDLHSEALRPFGSNGVLRIRCSDGLRVDKYLGGFFMRNHVDIELGGITSETSIGATFNHDEKLDEKQDVYFQVALLYTTSDGQRRIRVHNLALPCTTLVGNLFRHAEMDTSINIAARLAVDNAKREPLKDIRRELSENCIKVLTAYRRNCASGSSPSQLILPEAYKLMPLYTLSLLKSMALREGGDTNIDLRVHHMHLLNRISVDQSVTYFYPRIAPVHNLEPGAGEKNQRGQVNLPPLVRASYSRLDPSGIYILEAQKRLYMWIGSNATQKDLTDIFGAASPKEVNPHLTTIPERPNDTSRKVAAIMGDLQYPRACTPGITIVRQGLDRSEGLVASLLTEDQNNGGLSYSDYLCFIHRQIQQEVSKA</sequence>
<dbReference type="Gene3D" id="2.60.40.1670">
    <property type="entry name" value="beta-sandwich domain of Sec23/24"/>
    <property type="match status" value="1"/>
</dbReference>
<feature type="compositionally biased region" description="Low complexity" evidence="4">
    <location>
        <begin position="31"/>
        <end position="50"/>
    </location>
</feature>
<dbReference type="InterPro" id="IPR006900">
    <property type="entry name" value="Sec23/24_helical_dom"/>
</dbReference>
<dbReference type="InterPro" id="IPR050550">
    <property type="entry name" value="SEC23_SEC24_subfamily"/>
</dbReference>
<feature type="compositionally biased region" description="Polar residues" evidence="4">
    <location>
        <begin position="83"/>
        <end position="97"/>
    </location>
</feature>
<protein>
    <submittedName>
        <fullName evidence="10">COPII coat Sec23p-Sfb3p heterodimer component</fullName>
    </submittedName>
</protein>
<dbReference type="InterPro" id="IPR036175">
    <property type="entry name" value="Sec23/24_helical_dom_sf"/>
</dbReference>
<evidence type="ECO:0000259" key="5">
    <source>
        <dbReference type="Pfam" id="PF00626"/>
    </source>
</evidence>
<dbReference type="InterPro" id="IPR006895">
    <property type="entry name" value="Znf_Sec23_Sec24"/>
</dbReference>
<feature type="domain" description="Sec23/Sec24 trunk" evidence="7">
    <location>
        <begin position="464"/>
        <end position="698"/>
    </location>
</feature>
<feature type="compositionally biased region" description="Polar residues" evidence="4">
    <location>
        <begin position="235"/>
        <end position="245"/>
    </location>
</feature>
<dbReference type="InterPro" id="IPR036174">
    <property type="entry name" value="Znf_Sec23_Sec24_sf"/>
</dbReference>
<dbReference type="SUPFAM" id="SSF81995">
    <property type="entry name" value="beta-sandwich domain of Sec23/24"/>
    <property type="match status" value="1"/>
</dbReference>
<evidence type="ECO:0000259" key="8">
    <source>
        <dbReference type="Pfam" id="PF04815"/>
    </source>
</evidence>
<dbReference type="InterPro" id="IPR036465">
    <property type="entry name" value="vWFA_dom_sf"/>
</dbReference>
<feature type="compositionally biased region" description="Pro residues" evidence="4">
    <location>
        <begin position="10"/>
        <end position="26"/>
    </location>
</feature>
<feature type="domain" description="Gelsolin-like" evidence="5">
    <location>
        <begin position="929"/>
        <end position="989"/>
    </location>
</feature>
<feature type="compositionally biased region" description="Pro residues" evidence="4">
    <location>
        <begin position="209"/>
        <end position="222"/>
    </location>
</feature>
<dbReference type="GO" id="GO:0030127">
    <property type="term" value="C:COPII vesicle coat"/>
    <property type="evidence" value="ECO:0007669"/>
    <property type="project" value="InterPro"/>
</dbReference>
<keyword evidence="2" id="KW-0813">Transport</keyword>
<dbReference type="Pfam" id="PF00626">
    <property type="entry name" value="Gelsolin"/>
    <property type="match status" value="1"/>
</dbReference>
<organism evidence="10 11">
    <name type="scientific">Mycoemilia scoparia</name>
    <dbReference type="NCBI Taxonomy" id="417184"/>
    <lineage>
        <taxon>Eukaryota</taxon>
        <taxon>Fungi</taxon>
        <taxon>Fungi incertae sedis</taxon>
        <taxon>Zoopagomycota</taxon>
        <taxon>Kickxellomycotina</taxon>
        <taxon>Kickxellomycetes</taxon>
        <taxon>Kickxellales</taxon>
        <taxon>Kickxellaceae</taxon>
        <taxon>Mycoemilia</taxon>
    </lineage>
</organism>
<dbReference type="Gene3D" id="1.20.120.730">
    <property type="entry name" value="Sec23/Sec24 helical domain"/>
    <property type="match status" value="1"/>
</dbReference>
<feature type="compositionally biased region" description="Pro residues" evidence="4">
    <location>
        <begin position="100"/>
        <end position="114"/>
    </location>
</feature>
<evidence type="ECO:0000256" key="3">
    <source>
        <dbReference type="ARBA" id="ARBA00022927"/>
    </source>
</evidence>
<dbReference type="InterPro" id="IPR036180">
    <property type="entry name" value="Gelsolin-like_dom_sf"/>
</dbReference>
<dbReference type="InterPro" id="IPR007123">
    <property type="entry name" value="Gelsolin-like_dom"/>
</dbReference>
<feature type="domain" description="Sec23/Sec24 helical" evidence="8">
    <location>
        <begin position="802"/>
        <end position="902"/>
    </location>
</feature>
<dbReference type="Pfam" id="PF08033">
    <property type="entry name" value="Sec23_BS"/>
    <property type="match status" value="1"/>
</dbReference>
<dbReference type="InterPro" id="IPR006896">
    <property type="entry name" value="Sec23/24_trunk_dom"/>
</dbReference>
<comment type="caution">
    <text evidence="10">The sequence shown here is derived from an EMBL/GenBank/DDBJ whole genome shotgun (WGS) entry which is preliminary data.</text>
</comment>
<dbReference type="SUPFAM" id="SSF81811">
    <property type="entry name" value="Helical domain of Sec23/24"/>
    <property type="match status" value="1"/>
</dbReference>
<dbReference type="Gene3D" id="3.40.50.410">
    <property type="entry name" value="von Willebrand factor, type A domain"/>
    <property type="match status" value="1"/>
</dbReference>
<keyword evidence="11" id="KW-1185">Reference proteome</keyword>
<dbReference type="Proteomes" id="UP001150538">
    <property type="component" value="Unassembled WGS sequence"/>
</dbReference>
<evidence type="ECO:0000256" key="2">
    <source>
        <dbReference type="ARBA" id="ARBA00022448"/>
    </source>
</evidence>
<dbReference type="Pfam" id="PF04810">
    <property type="entry name" value="zf-Sec23_Sec24"/>
    <property type="match status" value="1"/>
</dbReference>
<evidence type="ECO:0000313" key="10">
    <source>
        <dbReference type="EMBL" id="KAJ1916748.1"/>
    </source>
</evidence>
<keyword evidence="3" id="KW-0653">Protein transport</keyword>
<feature type="compositionally biased region" description="Polar residues" evidence="4">
    <location>
        <begin position="145"/>
        <end position="158"/>
    </location>
</feature>
<dbReference type="EMBL" id="JANBPU010000093">
    <property type="protein sequence ID" value="KAJ1916748.1"/>
    <property type="molecule type" value="Genomic_DNA"/>
</dbReference>
<dbReference type="Pfam" id="PF04815">
    <property type="entry name" value="Sec23_helical"/>
    <property type="match status" value="1"/>
</dbReference>
<dbReference type="SUPFAM" id="SSF82919">
    <property type="entry name" value="Zn-finger domain of Sec23/24"/>
    <property type="match status" value="1"/>
</dbReference>
<name>A0A9W8DSE7_9FUNG</name>
<gene>
    <name evidence="10" type="primary">SFB3</name>
    <name evidence="10" type="ORF">H4219_003618</name>
</gene>
<comment type="similarity">
    <text evidence="1">Belongs to the SEC23/SEC24 family. SEC24 subfamily.</text>
</comment>
<evidence type="ECO:0000259" key="7">
    <source>
        <dbReference type="Pfam" id="PF04811"/>
    </source>
</evidence>
<feature type="domain" description="Sec23/Sec24 beta-sandwich" evidence="9">
    <location>
        <begin position="706"/>
        <end position="790"/>
    </location>
</feature>
<evidence type="ECO:0000259" key="6">
    <source>
        <dbReference type="Pfam" id="PF04810"/>
    </source>
</evidence>
<evidence type="ECO:0000313" key="11">
    <source>
        <dbReference type="Proteomes" id="UP001150538"/>
    </source>
</evidence>
<accession>A0A9W8DSE7</accession>
<dbReference type="Pfam" id="PF04811">
    <property type="entry name" value="Sec23_trunk"/>
    <property type="match status" value="1"/>
</dbReference>
<dbReference type="OrthoDB" id="49016at2759"/>
<dbReference type="GO" id="GO:0006886">
    <property type="term" value="P:intracellular protein transport"/>
    <property type="evidence" value="ECO:0007669"/>
    <property type="project" value="InterPro"/>
</dbReference>
<dbReference type="Gene3D" id="2.30.30.380">
    <property type="entry name" value="Zn-finger domain of Sec23/24"/>
    <property type="match status" value="1"/>
</dbReference>
<feature type="region of interest" description="Disordered" evidence="4">
    <location>
        <begin position="1"/>
        <end position="296"/>
    </location>
</feature>
<dbReference type="SUPFAM" id="SSF53300">
    <property type="entry name" value="vWA-like"/>
    <property type="match status" value="1"/>
</dbReference>
<dbReference type="PANTHER" id="PTHR13803:SF4">
    <property type="entry name" value="SECRETORY 24CD, ISOFORM C"/>
    <property type="match status" value="1"/>
</dbReference>
<dbReference type="Gene3D" id="3.40.20.10">
    <property type="entry name" value="Severin"/>
    <property type="match status" value="1"/>
</dbReference>
<dbReference type="GO" id="GO:0000149">
    <property type="term" value="F:SNARE binding"/>
    <property type="evidence" value="ECO:0007669"/>
    <property type="project" value="TreeGrafter"/>
</dbReference>
<dbReference type="PANTHER" id="PTHR13803">
    <property type="entry name" value="SEC24-RELATED PROTEIN"/>
    <property type="match status" value="1"/>
</dbReference>
<dbReference type="GO" id="GO:0008270">
    <property type="term" value="F:zinc ion binding"/>
    <property type="evidence" value="ECO:0007669"/>
    <property type="project" value="InterPro"/>
</dbReference>
<dbReference type="AlphaFoldDB" id="A0A9W8DSE7"/>
<reference evidence="10" key="1">
    <citation type="submission" date="2022-07" db="EMBL/GenBank/DDBJ databases">
        <title>Phylogenomic reconstructions and comparative analyses of Kickxellomycotina fungi.</title>
        <authorList>
            <person name="Reynolds N.K."/>
            <person name="Stajich J.E."/>
            <person name="Barry K."/>
            <person name="Grigoriev I.V."/>
            <person name="Crous P."/>
            <person name="Smith M.E."/>
        </authorList>
    </citation>
    <scope>NUCLEOTIDE SEQUENCE</scope>
    <source>
        <strain evidence="10">NBRC 100468</strain>
    </source>
</reference>
<proteinExistence type="inferred from homology"/>
<dbReference type="InterPro" id="IPR029006">
    <property type="entry name" value="ADF-H/Gelsolin-like_dom_sf"/>
</dbReference>
<feature type="domain" description="Zinc finger Sec23/Sec24-type" evidence="6">
    <location>
        <begin position="389"/>
        <end position="427"/>
    </location>
</feature>
<evidence type="ECO:0000256" key="1">
    <source>
        <dbReference type="ARBA" id="ARBA00008334"/>
    </source>
</evidence>
<evidence type="ECO:0000259" key="9">
    <source>
        <dbReference type="Pfam" id="PF08033"/>
    </source>
</evidence>
<dbReference type="InterPro" id="IPR012990">
    <property type="entry name" value="Beta-sandwich_Sec23_24"/>
</dbReference>
<evidence type="ECO:0000256" key="4">
    <source>
        <dbReference type="SAM" id="MobiDB-lite"/>
    </source>
</evidence>